<dbReference type="PROSITE" id="PS50041">
    <property type="entry name" value="C_TYPE_LECTIN_2"/>
    <property type="match status" value="1"/>
</dbReference>
<accession>A0A8W8ME20</accession>
<name>A0A8W8ME20_MAGGI</name>
<sequence>MWLCDYPHLKMIIPNVMFVIVMAWSNSLIQGSTTACSYPFVTLGDNCYYFSTATASWDDAYIECLQRGAYLANLETFDEYMILRSRLASLRNGQNYAIGGRNINREVNDGDWRWVKNGSLTKMSYFAFGPSQPTGSKASPESCMWVYSEFKYEFIDTVCSNVARYICEK</sequence>
<dbReference type="InterPro" id="IPR001304">
    <property type="entry name" value="C-type_lectin-like"/>
</dbReference>
<keyword evidence="4" id="KW-1185">Reference proteome</keyword>
<dbReference type="SUPFAM" id="SSF56436">
    <property type="entry name" value="C-type lectin-like"/>
    <property type="match status" value="1"/>
</dbReference>
<dbReference type="InterPro" id="IPR016186">
    <property type="entry name" value="C-type_lectin-like/link_sf"/>
</dbReference>
<dbReference type="OMA" id="INREVND"/>
<protein>
    <recommendedName>
        <fullName evidence="2">C-type lectin domain-containing protein</fullName>
    </recommendedName>
</protein>
<dbReference type="PANTHER" id="PTHR45710:SF26">
    <property type="entry name" value="RH26557P"/>
    <property type="match status" value="1"/>
</dbReference>
<dbReference type="PANTHER" id="PTHR45710">
    <property type="entry name" value="C-TYPE LECTIN DOMAIN-CONTAINING PROTEIN 180"/>
    <property type="match status" value="1"/>
</dbReference>
<dbReference type="InterPro" id="IPR050828">
    <property type="entry name" value="C-type_lectin/matrix_domain"/>
</dbReference>
<dbReference type="AlphaFoldDB" id="A0A8W8ME20"/>
<dbReference type="EnsemblMetazoa" id="G31904.7">
    <property type="protein sequence ID" value="G31904.7:cds"/>
    <property type="gene ID" value="G31904"/>
</dbReference>
<reference evidence="3" key="1">
    <citation type="submission" date="2022-08" db="UniProtKB">
        <authorList>
            <consortium name="EnsemblMetazoa"/>
        </authorList>
    </citation>
    <scope>IDENTIFICATION</scope>
    <source>
        <strain evidence="3">05x7-T-G4-1.051#20</strain>
    </source>
</reference>
<keyword evidence="1" id="KW-0732">Signal</keyword>
<evidence type="ECO:0000256" key="1">
    <source>
        <dbReference type="SAM" id="SignalP"/>
    </source>
</evidence>
<organism evidence="3 4">
    <name type="scientific">Magallana gigas</name>
    <name type="common">Pacific oyster</name>
    <name type="synonym">Crassostrea gigas</name>
    <dbReference type="NCBI Taxonomy" id="29159"/>
    <lineage>
        <taxon>Eukaryota</taxon>
        <taxon>Metazoa</taxon>
        <taxon>Spiralia</taxon>
        <taxon>Lophotrochozoa</taxon>
        <taxon>Mollusca</taxon>
        <taxon>Bivalvia</taxon>
        <taxon>Autobranchia</taxon>
        <taxon>Pteriomorphia</taxon>
        <taxon>Ostreida</taxon>
        <taxon>Ostreoidea</taxon>
        <taxon>Ostreidae</taxon>
        <taxon>Magallana</taxon>
    </lineage>
</organism>
<dbReference type="InterPro" id="IPR016187">
    <property type="entry name" value="CTDL_fold"/>
</dbReference>
<evidence type="ECO:0000259" key="2">
    <source>
        <dbReference type="PROSITE" id="PS50041"/>
    </source>
</evidence>
<evidence type="ECO:0000313" key="4">
    <source>
        <dbReference type="Proteomes" id="UP000005408"/>
    </source>
</evidence>
<dbReference type="CDD" id="cd00037">
    <property type="entry name" value="CLECT"/>
    <property type="match status" value="1"/>
</dbReference>
<dbReference type="Pfam" id="PF00059">
    <property type="entry name" value="Lectin_C"/>
    <property type="match status" value="1"/>
</dbReference>
<feature type="signal peptide" evidence="1">
    <location>
        <begin position="1"/>
        <end position="23"/>
    </location>
</feature>
<dbReference type="OrthoDB" id="6048647at2759"/>
<evidence type="ECO:0000313" key="3">
    <source>
        <dbReference type="EnsemblMetazoa" id="G31904.7:cds"/>
    </source>
</evidence>
<feature type="chain" id="PRO_5036502819" description="C-type lectin domain-containing protein" evidence="1">
    <location>
        <begin position="24"/>
        <end position="169"/>
    </location>
</feature>
<feature type="domain" description="C-type lectin" evidence="2">
    <location>
        <begin position="43"/>
        <end position="168"/>
    </location>
</feature>
<proteinExistence type="predicted"/>
<dbReference type="Proteomes" id="UP000005408">
    <property type="component" value="Unassembled WGS sequence"/>
</dbReference>
<dbReference type="SMART" id="SM00034">
    <property type="entry name" value="CLECT"/>
    <property type="match status" value="1"/>
</dbReference>
<dbReference type="Gene3D" id="3.10.100.10">
    <property type="entry name" value="Mannose-Binding Protein A, subunit A"/>
    <property type="match status" value="1"/>
</dbReference>